<keyword evidence="9 13" id="KW-0418">Kinase</keyword>
<dbReference type="NCBIfam" id="TIGR00682">
    <property type="entry name" value="lpxK"/>
    <property type="match status" value="1"/>
</dbReference>
<evidence type="ECO:0000256" key="12">
    <source>
        <dbReference type="ARBA" id="ARBA00029757"/>
    </source>
</evidence>
<feature type="binding site" evidence="13">
    <location>
        <begin position="60"/>
        <end position="67"/>
    </location>
    <ligand>
        <name>ATP</name>
        <dbReference type="ChEBI" id="CHEBI:30616"/>
    </ligand>
</feature>
<keyword evidence="6 13" id="KW-0441">Lipid A biosynthesis</keyword>
<evidence type="ECO:0000256" key="10">
    <source>
        <dbReference type="ARBA" id="ARBA00022840"/>
    </source>
</evidence>
<accession>A0A6M5YF80</accession>
<evidence type="ECO:0000256" key="4">
    <source>
        <dbReference type="ARBA" id="ARBA00016436"/>
    </source>
</evidence>
<evidence type="ECO:0000256" key="7">
    <source>
        <dbReference type="ARBA" id="ARBA00022679"/>
    </source>
</evidence>
<dbReference type="GO" id="GO:0005886">
    <property type="term" value="C:plasma membrane"/>
    <property type="evidence" value="ECO:0007669"/>
    <property type="project" value="TreeGrafter"/>
</dbReference>
<reference evidence="14 15" key="1">
    <citation type="submission" date="2020-05" db="EMBL/GenBank/DDBJ databases">
        <title>Genome sequencing of Spirosoma sp. TS118.</title>
        <authorList>
            <person name="Lee J.-H."/>
            <person name="Jeong S."/>
            <person name="Zhao L."/>
            <person name="Jung J.-H."/>
            <person name="Kim M.-K."/>
            <person name="Lim S."/>
        </authorList>
    </citation>
    <scope>NUCLEOTIDE SEQUENCE [LARGE SCALE GENOMIC DNA]</scope>
    <source>
        <strain evidence="14 15">TS118</strain>
    </source>
</reference>
<dbReference type="EMBL" id="CP053435">
    <property type="protein sequence ID" value="QJW92274.1"/>
    <property type="molecule type" value="Genomic_DNA"/>
</dbReference>
<comment type="catalytic activity">
    <reaction evidence="13">
        <text>a lipid A disaccharide + ATP = a lipid IVA + ADP + H(+)</text>
        <dbReference type="Rhea" id="RHEA:67840"/>
        <dbReference type="ChEBI" id="CHEBI:15378"/>
        <dbReference type="ChEBI" id="CHEBI:30616"/>
        <dbReference type="ChEBI" id="CHEBI:176343"/>
        <dbReference type="ChEBI" id="CHEBI:176425"/>
        <dbReference type="ChEBI" id="CHEBI:456216"/>
        <dbReference type="EC" id="2.7.1.130"/>
    </reaction>
</comment>
<evidence type="ECO:0000256" key="11">
    <source>
        <dbReference type="ARBA" id="ARBA00023098"/>
    </source>
</evidence>
<dbReference type="AlphaFoldDB" id="A0A6M5YF80"/>
<comment type="function">
    <text evidence="1 13">Transfers the gamma-phosphate of ATP to the 4'-position of a tetraacyldisaccharide 1-phosphate intermediate (termed DS-1-P) to form tetraacyldisaccharide 1,4'-bis-phosphate (lipid IVA).</text>
</comment>
<comment type="similarity">
    <text evidence="13">Belongs to the LpxK family.</text>
</comment>
<keyword evidence="15" id="KW-1185">Reference proteome</keyword>
<keyword evidence="11 13" id="KW-0443">Lipid metabolism</keyword>
<evidence type="ECO:0000256" key="3">
    <source>
        <dbReference type="ARBA" id="ARBA00012071"/>
    </source>
</evidence>
<evidence type="ECO:0000313" key="14">
    <source>
        <dbReference type="EMBL" id="QJW92274.1"/>
    </source>
</evidence>
<dbReference type="InterPro" id="IPR003758">
    <property type="entry name" value="LpxK"/>
</dbReference>
<dbReference type="EC" id="2.7.1.130" evidence="3 13"/>
<dbReference type="GO" id="GO:0009245">
    <property type="term" value="P:lipid A biosynthetic process"/>
    <property type="evidence" value="ECO:0007669"/>
    <property type="project" value="UniProtKB-UniRule"/>
</dbReference>
<evidence type="ECO:0000256" key="5">
    <source>
        <dbReference type="ARBA" id="ARBA00022516"/>
    </source>
</evidence>
<dbReference type="UniPathway" id="UPA00359">
    <property type="reaction ID" value="UER00482"/>
</dbReference>
<dbReference type="HAMAP" id="MF_00409">
    <property type="entry name" value="LpxK"/>
    <property type="match status" value="1"/>
</dbReference>
<evidence type="ECO:0000256" key="13">
    <source>
        <dbReference type="HAMAP-Rule" id="MF_00409"/>
    </source>
</evidence>
<dbReference type="KEGG" id="stae:HNV11_08455"/>
<evidence type="ECO:0000256" key="9">
    <source>
        <dbReference type="ARBA" id="ARBA00022777"/>
    </source>
</evidence>
<protein>
    <recommendedName>
        <fullName evidence="4 13">Tetraacyldisaccharide 4'-kinase</fullName>
        <ecNumber evidence="3 13">2.7.1.130</ecNumber>
    </recommendedName>
    <alternativeName>
        <fullName evidence="12 13">Lipid A 4'-kinase</fullName>
    </alternativeName>
</protein>
<dbReference type="Proteomes" id="UP000502756">
    <property type="component" value="Chromosome"/>
</dbReference>
<proteinExistence type="inferred from homology"/>
<comment type="pathway">
    <text evidence="2 13">Glycolipid biosynthesis; lipid IV(A) biosynthesis; lipid IV(A) from (3R)-3-hydroxytetradecanoyl-[acyl-carrier-protein] and UDP-N-acetyl-alpha-D-glucosamine: step 6/6.</text>
</comment>
<sequence length="362" mass="41539">MLKKGNVTKLLVKQLVLFLILLPFSRIYGLITGIRNLLYNRGLFESFKPDILTVSVGNITVGGTGKTPMIEYLIKRHRADKSVRPFDLATLSRGYGRRTTGFRITQDQDTAETVGDEPLQLYRKFGRRVRVVVGERRADAIQHLQRHYPEVRRVLLDDAFQHRAVQPHLNLLLTDYNRPFYADHPFPAGRLRENRHGARRADAVIVTKCPGDLTVQEQDRIQVLIRPYIRPETPIFFAGLRYGRPVPFGSVTSAEELRDVVLVSGLANADLLEQYVQQVFVLWEHFRFADHYAYTRADLDRLLSRLAPGVGLLTTEKDRVKLDALLTPDERNRLPLYSLPIEVEFLPGYEAKFDELLQTTGY</sequence>
<evidence type="ECO:0000256" key="8">
    <source>
        <dbReference type="ARBA" id="ARBA00022741"/>
    </source>
</evidence>
<keyword evidence="5 13" id="KW-0444">Lipid biosynthesis</keyword>
<organism evidence="14 15">
    <name type="scientific">Spirosoma taeanense</name>
    <dbReference type="NCBI Taxonomy" id="2735870"/>
    <lineage>
        <taxon>Bacteria</taxon>
        <taxon>Pseudomonadati</taxon>
        <taxon>Bacteroidota</taxon>
        <taxon>Cytophagia</taxon>
        <taxon>Cytophagales</taxon>
        <taxon>Cytophagaceae</taxon>
        <taxon>Spirosoma</taxon>
    </lineage>
</organism>
<dbReference type="GO" id="GO:0009029">
    <property type="term" value="F:lipid-A 4'-kinase activity"/>
    <property type="evidence" value="ECO:0007669"/>
    <property type="project" value="UniProtKB-UniRule"/>
</dbReference>
<dbReference type="GO" id="GO:0005524">
    <property type="term" value="F:ATP binding"/>
    <property type="evidence" value="ECO:0007669"/>
    <property type="project" value="UniProtKB-UniRule"/>
</dbReference>
<keyword evidence="10 13" id="KW-0067">ATP-binding</keyword>
<dbReference type="SUPFAM" id="SSF52540">
    <property type="entry name" value="P-loop containing nucleoside triphosphate hydrolases"/>
    <property type="match status" value="1"/>
</dbReference>
<gene>
    <name evidence="13 14" type="primary">lpxK</name>
    <name evidence="14" type="ORF">HNV11_08455</name>
</gene>
<keyword evidence="8 13" id="KW-0547">Nucleotide-binding</keyword>
<dbReference type="InterPro" id="IPR027417">
    <property type="entry name" value="P-loop_NTPase"/>
</dbReference>
<evidence type="ECO:0000313" key="15">
    <source>
        <dbReference type="Proteomes" id="UP000502756"/>
    </source>
</evidence>
<dbReference type="PANTHER" id="PTHR42724">
    <property type="entry name" value="TETRAACYLDISACCHARIDE 4'-KINASE"/>
    <property type="match status" value="1"/>
</dbReference>
<keyword evidence="7 13" id="KW-0808">Transferase</keyword>
<name>A0A6M5YF80_9BACT</name>
<evidence type="ECO:0000256" key="6">
    <source>
        <dbReference type="ARBA" id="ARBA00022556"/>
    </source>
</evidence>
<evidence type="ECO:0000256" key="2">
    <source>
        <dbReference type="ARBA" id="ARBA00004870"/>
    </source>
</evidence>
<dbReference type="PANTHER" id="PTHR42724:SF1">
    <property type="entry name" value="TETRAACYLDISACCHARIDE 4'-KINASE, MITOCHONDRIAL-RELATED"/>
    <property type="match status" value="1"/>
</dbReference>
<dbReference type="GO" id="GO:0009244">
    <property type="term" value="P:lipopolysaccharide core region biosynthetic process"/>
    <property type="evidence" value="ECO:0007669"/>
    <property type="project" value="TreeGrafter"/>
</dbReference>
<dbReference type="Pfam" id="PF02606">
    <property type="entry name" value="LpxK"/>
    <property type="match status" value="1"/>
</dbReference>
<evidence type="ECO:0000256" key="1">
    <source>
        <dbReference type="ARBA" id="ARBA00002274"/>
    </source>
</evidence>